<organism evidence="2 3">
    <name type="scientific">Penicillium ucsense</name>
    <dbReference type="NCBI Taxonomy" id="2839758"/>
    <lineage>
        <taxon>Eukaryota</taxon>
        <taxon>Fungi</taxon>
        <taxon>Dikarya</taxon>
        <taxon>Ascomycota</taxon>
        <taxon>Pezizomycotina</taxon>
        <taxon>Eurotiomycetes</taxon>
        <taxon>Eurotiomycetidae</taxon>
        <taxon>Eurotiales</taxon>
        <taxon>Aspergillaceae</taxon>
        <taxon>Penicillium</taxon>
    </lineage>
</organism>
<proteinExistence type="predicted"/>
<reference evidence="2" key="1">
    <citation type="journal article" date="2020" name="Front. Microbiol.">
        <title>Gene regulatory networks of Penicillium echinulatum 2HH and Penicillium oxalicum 114-2 inferred by a computational biology approach.</title>
        <authorList>
            <person name="Lenz A.R."/>
            <person name="Galan-Vasquez E."/>
            <person name="Balbinot E."/>
            <person name="De Abreu F.P."/>
            <person name="De Oliveira N.S."/>
            <person name="Da Rosa L.O."/>
            <person name="De Avila E Silva S."/>
            <person name="Camassola M."/>
            <person name="Dillon A.J.P."/>
            <person name="Perez-Rueda E."/>
        </authorList>
    </citation>
    <scope>NUCLEOTIDE SEQUENCE</scope>
    <source>
        <strain evidence="2">S1M29</strain>
    </source>
</reference>
<keyword evidence="3" id="KW-1185">Reference proteome</keyword>
<comment type="caution">
    <text evidence="2">The sequence shown here is derived from an EMBL/GenBank/DDBJ whole genome shotgun (WGS) entry which is preliminary data.</text>
</comment>
<feature type="region of interest" description="Disordered" evidence="1">
    <location>
        <begin position="394"/>
        <end position="467"/>
    </location>
</feature>
<feature type="compositionally biased region" description="Low complexity" evidence="1">
    <location>
        <begin position="419"/>
        <end position="428"/>
    </location>
</feature>
<evidence type="ECO:0000313" key="2">
    <source>
        <dbReference type="EMBL" id="KAF7713411.1"/>
    </source>
</evidence>
<evidence type="ECO:0000313" key="3">
    <source>
        <dbReference type="Proteomes" id="UP000631181"/>
    </source>
</evidence>
<feature type="region of interest" description="Disordered" evidence="1">
    <location>
        <begin position="500"/>
        <end position="534"/>
    </location>
</feature>
<dbReference type="Proteomes" id="UP000631181">
    <property type="component" value="Unassembled WGS sequence"/>
</dbReference>
<feature type="region of interest" description="Disordered" evidence="1">
    <location>
        <begin position="291"/>
        <end position="340"/>
    </location>
</feature>
<dbReference type="EMBL" id="WIWV01000119">
    <property type="protein sequence ID" value="KAF7713411.1"/>
    <property type="molecule type" value="Genomic_DNA"/>
</dbReference>
<dbReference type="AlphaFoldDB" id="A0A8J8WGA1"/>
<feature type="compositionally biased region" description="Basic and acidic residues" evidence="1">
    <location>
        <begin position="516"/>
        <end position="534"/>
    </location>
</feature>
<evidence type="ECO:0008006" key="4">
    <source>
        <dbReference type="Google" id="ProtNLM"/>
    </source>
</evidence>
<gene>
    <name evidence="2" type="ORF">PECM_001068</name>
</gene>
<name>A0A8J8WGA1_9EURO</name>
<feature type="compositionally biased region" description="Basic and acidic residues" evidence="1">
    <location>
        <begin position="394"/>
        <end position="405"/>
    </location>
</feature>
<feature type="compositionally biased region" description="Basic residues" evidence="1">
    <location>
        <begin position="54"/>
        <end position="66"/>
    </location>
</feature>
<sequence length="557" mass="63159">MIPMTSEEDLRSLPPAVRRKLFSNVERLRIREAQNDGVASIHSTDYRNYSPHMHQHPHLQNHHQYHPRTNGSCLRGESGPFHRDLSPHCPSLDWHSLLSSPSHPRALRNASSTSLPKPRVRRLDKGSKRPRRSAAASRKLRTPDALHLAYLVAQADSQCFHALPTKVQQQLFSPEERRRLRHAHHQSIILDAADEVLYRRPRLLRRQSSSESFPSETTFPVSQVDTVFYDSDSDYESDDSMDPAFYESFRWLNEEADLDLALDEYHAHVADAAAKSKTRRRPSFRRSLSFSTHALKQHRTSPSMPSRGFSTDYHHQPPAPLFSPPNSPLNRSSSRPGSRHLTSFQHAVKPVTTTIDPAAQYYQDPDARLKLRVYLASPQKFDEAIEFGFPSLEQEKESAAPKDDSSDLEFGSGPPSSPTVFGDGTGTFFEDDDGTVVGSPSGSIEEPSISRVPSHVRDTARPSTDTPSLLQCRQSFLSNSTSCPRRLPGNREMTLKMTLTRPDLRTESPTPSTGRASEDPLRLADLPPPDRTRMIWDQDEEDHGVVRKMWRRLRRRV</sequence>
<evidence type="ECO:0000256" key="1">
    <source>
        <dbReference type="SAM" id="MobiDB-lite"/>
    </source>
</evidence>
<feature type="compositionally biased region" description="Low complexity" evidence="1">
    <location>
        <begin position="435"/>
        <end position="450"/>
    </location>
</feature>
<protein>
    <recommendedName>
        <fullName evidence="4">Mucin</fullName>
    </recommendedName>
</protein>
<feature type="region of interest" description="Disordered" evidence="1">
    <location>
        <begin position="54"/>
        <end position="79"/>
    </location>
</feature>
<feature type="region of interest" description="Disordered" evidence="1">
    <location>
        <begin position="103"/>
        <end position="140"/>
    </location>
</feature>
<dbReference type="OrthoDB" id="5380370at2759"/>
<accession>A0A8J8WGA1</accession>
<feature type="compositionally biased region" description="Pro residues" evidence="1">
    <location>
        <begin position="317"/>
        <end position="327"/>
    </location>
</feature>